<dbReference type="SUPFAM" id="SSF52317">
    <property type="entry name" value="Class I glutamine amidotransferase-like"/>
    <property type="match status" value="1"/>
</dbReference>
<reference evidence="1 2" key="1">
    <citation type="submission" date="2018-12" db="EMBL/GenBank/DDBJ databases">
        <title>Marinifilum JC070 sp. nov., a marine bacterium isolated from Yongle Blue Hole in the South China Sea.</title>
        <authorList>
            <person name="Fu T."/>
        </authorList>
    </citation>
    <scope>NUCLEOTIDE SEQUENCE [LARGE SCALE GENOMIC DNA]</scope>
    <source>
        <strain evidence="1 2">JC070</strain>
    </source>
</reference>
<gene>
    <name evidence="1" type="primary">elbB</name>
    <name evidence="1" type="ORF">ELS83_18850</name>
</gene>
<dbReference type="PIRSF" id="PIRSF006320">
    <property type="entry name" value="Elb2"/>
    <property type="match status" value="1"/>
</dbReference>
<evidence type="ECO:0000313" key="1">
    <source>
        <dbReference type="EMBL" id="NOU61860.1"/>
    </source>
</evidence>
<evidence type="ECO:0000313" key="2">
    <source>
        <dbReference type="Proteomes" id="UP000732105"/>
    </source>
</evidence>
<organism evidence="1 2">
    <name type="scientific">Marinifilum caeruleilacunae</name>
    <dbReference type="NCBI Taxonomy" id="2499076"/>
    <lineage>
        <taxon>Bacteria</taxon>
        <taxon>Pseudomonadati</taxon>
        <taxon>Bacteroidota</taxon>
        <taxon>Bacteroidia</taxon>
        <taxon>Marinilabiliales</taxon>
        <taxon>Marinifilaceae</taxon>
    </lineage>
</organism>
<dbReference type="PANTHER" id="PTHR10224">
    <property type="entry name" value="ES1 PROTEIN HOMOLOG, MITOCHONDRIAL"/>
    <property type="match status" value="1"/>
</dbReference>
<name>A0ABX1X0B6_9BACT</name>
<dbReference type="InterPro" id="IPR029062">
    <property type="entry name" value="Class_I_gatase-like"/>
</dbReference>
<keyword evidence="2" id="KW-1185">Reference proteome</keyword>
<accession>A0ABX1X0B6</accession>
<dbReference type="RefSeq" id="WP_171597116.1">
    <property type="nucleotide sequence ID" value="NZ_RZNH01000044.1"/>
</dbReference>
<dbReference type="Proteomes" id="UP000732105">
    <property type="component" value="Unassembled WGS sequence"/>
</dbReference>
<sequence length="216" mass="22853">MKSKKFAVILAGSGVYDGSEIHEATLALYAISKNGGEYELFAPNTDQYHVINHLTGEEMNEKRNVLVEAARIARGNIKDVKEFDAANYDALLLPGGFGVAKNLCTFAFKGPDCDVNADVETAVKAMHAAEKPIGALCIAPALIAKILGTVEVTIGQDAGTAEAISSLGATHVNTTHGEIVFDKENKIVTTPCYMLDATIAQIGEGAENVVKTIMAL</sequence>
<dbReference type="Gene3D" id="3.40.50.880">
    <property type="match status" value="1"/>
</dbReference>
<dbReference type="NCBIfam" id="NF008747">
    <property type="entry name" value="PRK11780.1"/>
    <property type="match status" value="1"/>
</dbReference>
<dbReference type="CDD" id="cd03133">
    <property type="entry name" value="GATase1_ES1"/>
    <property type="match status" value="1"/>
</dbReference>
<protein>
    <submittedName>
        <fullName evidence="1">Isoprenoid biosynthesis protein ElbB</fullName>
    </submittedName>
</protein>
<proteinExistence type="predicted"/>
<dbReference type="EMBL" id="RZNH01000044">
    <property type="protein sequence ID" value="NOU61860.1"/>
    <property type="molecule type" value="Genomic_DNA"/>
</dbReference>
<dbReference type="InterPro" id="IPR026041">
    <property type="entry name" value="ElbB"/>
</dbReference>
<comment type="caution">
    <text evidence="1">The sequence shown here is derived from an EMBL/GenBank/DDBJ whole genome shotgun (WGS) entry which is preliminary data.</text>
</comment>
<dbReference type="PANTHER" id="PTHR10224:SF12">
    <property type="entry name" value="GLYOXALASE ELBB"/>
    <property type="match status" value="1"/>
</dbReference>